<dbReference type="PANTHER" id="PTHR48059:SF30">
    <property type="entry name" value="OS06G0587000 PROTEIN"/>
    <property type="match status" value="1"/>
</dbReference>
<dbReference type="InterPro" id="IPR051848">
    <property type="entry name" value="PGIP"/>
</dbReference>
<keyword evidence="2" id="KW-1003">Cell membrane</keyword>
<accession>A0AAN8VB97</accession>
<evidence type="ECO:0000313" key="8">
    <source>
        <dbReference type="Proteomes" id="UP001370490"/>
    </source>
</evidence>
<comment type="caution">
    <text evidence="7">The sequence shown here is derived from an EMBL/GenBank/DDBJ whole genome shotgun (WGS) entry which is preliminary data.</text>
</comment>
<dbReference type="EMBL" id="JBAMMX010000014">
    <property type="protein sequence ID" value="KAK6928354.1"/>
    <property type="molecule type" value="Genomic_DNA"/>
</dbReference>
<name>A0AAN8VB97_9MAGN</name>
<comment type="subcellular location">
    <subcellularLocation>
        <location evidence="1">Cell membrane</location>
    </subcellularLocation>
</comment>
<reference evidence="7 8" key="1">
    <citation type="submission" date="2023-12" db="EMBL/GenBank/DDBJ databases">
        <title>A high-quality genome assembly for Dillenia turbinata (Dilleniales).</title>
        <authorList>
            <person name="Chanderbali A."/>
        </authorList>
    </citation>
    <scope>NUCLEOTIDE SEQUENCE [LARGE SCALE GENOMIC DNA]</scope>
    <source>
        <strain evidence="7">LSX21</strain>
        <tissue evidence="7">Leaf</tissue>
    </source>
</reference>
<dbReference type="GO" id="GO:0005886">
    <property type="term" value="C:plasma membrane"/>
    <property type="evidence" value="ECO:0007669"/>
    <property type="project" value="UniProtKB-SubCell"/>
</dbReference>
<evidence type="ECO:0000256" key="6">
    <source>
        <dbReference type="ARBA" id="ARBA00023136"/>
    </source>
</evidence>
<protein>
    <submittedName>
        <fullName evidence="7">Leucine-rich repeat</fullName>
    </submittedName>
</protein>
<dbReference type="FunFam" id="3.80.10.10:FF:000299">
    <property type="entry name" value="Piriformospora indica-insensitive protein 2"/>
    <property type="match status" value="1"/>
</dbReference>
<evidence type="ECO:0000313" key="7">
    <source>
        <dbReference type="EMBL" id="KAK6928354.1"/>
    </source>
</evidence>
<proteinExistence type="predicted"/>
<dbReference type="PANTHER" id="PTHR48059">
    <property type="entry name" value="POLYGALACTURONASE INHIBITOR 1"/>
    <property type="match status" value="1"/>
</dbReference>
<dbReference type="InterPro" id="IPR001611">
    <property type="entry name" value="Leu-rich_rpt"/>
</dbReference>
<evidence type="ECO:0000256" key="2">
    <source>
        <dbReference type="ARBA" id="ARBA00022475"/>
    </source>
</evidence>
<gene>
    <name evidence="7" type="ORF">RJ641_006945</name>
</gene>
<keyword evidence="8" id="KW-1185">Reference proteome</keyword>
<keyword evidence="3" id="KW-0433">Leucine-rich repeat</keyword>
<dbReference type="InterPro" id="IPR003591">
    <property type="entry name" value="Leu-rich_rpt_typical-subtyp"/>
</dbReference>
<keyword evidence="4" id="KW-0732">Signal</keyword>
<organism evidence="7 8">
    <name type="scientific">Dillenia turbinata</name>
    <dbReference type="NCBI Taxonomy" id="194707"/>
    <lineage>
        <taxon>Eukaryota</taxon>
        <taxon>Viridiplantae</taxon>
        <taxon>Streptophyta</taxon>
        <taxon>Embryophyta</taxon>
        <taxon>Tracheophyta</taxon>
        <taxon>Spermatophyta</taxon>
        <taxon>Magnoliopsida</taxon>
        <taxon>eudicotyledons</taxon>
        <taxon>Gunneridae</taxon>
        <taxon>Pentapetalae</taxon>
        <taxon>Dilleniales</taxon>
        <taxon>Dilleniaceae</taxon>
        <taxon>Dillenia</taxon>
    </lineage>
</organism>
<evidence type="ECO:0000256" key="5">
    <source>
        <dbReference type="ARBA" id="ARBA00022737"/>
    </source>
</evidence>
<dbReference type="AlphaFoldDB" id="A0AAN8VB97"/>
<keyword evidence="5" id="KW-0677">Repeat</keyword>
<dbReference type="SMART" id="SM00369">
    <property type="entry name" value="LRR_TYP"/>
    <property type="match status" value="3"/>
</dbReference>
<dbReference type="PROSITE" id="PS51450">
    <property type="entry name" value="LRR"/>
    <property type="match status" value="1"/>
</dbReference>
<evidence type="ECO:0000256" key="3">
    <source>
        <dbReference type="ARBA" id="ARBA00022614"/>
    </source>
</evidence>
<dbReference type="Proteomes" id="UP001370490">
    <property type="component" value="Unassembled WGS sequence"/>
</dbReference>
<dbReference type="SUPFAM" id="SSF52058">
    <property type="entry name" value="L domain-like"/>
    <property type="match status" value="1"/>
</dbReference>
<evidence type="ECO:0000256" key="1">
    <source>
        <dbReference type="ARBA" id="ARBA00004236"/>
    </source>
</evidence>
<dbReference type="Gene3D" id="3.80.10.10">
    <property type="entry name" value="Ribonuclease Inhibitor"/>
    <property type="match status" value="1"/>
</dbReference>
<dbReference type="Pfam" id="PF13855">
    <property type="entry name" value="LRR_8"/>
    <property type="match status" value="1"/>
</dbReference>
<dbReference type="Pfam" id="PF00560">
    <property type="entry name" value="LRR_1"/>
    <property type="match status" value="1"/>
</dbReference>
<dbReference type="PRINTS" id="PR00019">
    <property type="entry name" value="LEURICHRPT"/>
</dbReference>
<evidence type="ECO:0000256" key="4">
    <source>
        <dbReference type="ARBA" id="ARBA00022729"/>
    </source>
</evidence>
<dbReference type="InterPro" id="IPR032675">
    <property type="entry name" value="LRR_dom_sf"/>
</dbReference>
<sequence>MSYCCHCSHWRLETPYSKLHDCRISWLRSKDWPKKADPCFNWTGISCQNGSVIGINISGFHRTRVGSQNPSFSVDALMNLTNLMSSSVVGPIPLSVGNSSNLTSLYLSNNRITSLIPSSLGQLSKLPYLDLSQNLLAGSIPLEFSSLGNLSLLDLSSNFLYGSIPTGIGALPKLQVLNLSNNNFRSSIPAQLGDLGSLVELDVGMNDLSRC</sequence>
<keyword evidence="6" id="KW-0472">Membrane</keyword>